<protein>
    <submittedName>
        <fullName evidence="4">CAAX protease</fullName>
    </submittedName>
</protein>
<keyword evidence="7" id="KW-1185">Reference proteome</keyword>
<evidence type="ECO:0000256" key="1">
    <source>
        <dbReference type="SAM" id="Phobius"/>
    </source>
</evidence>
<proteinExistence type="predicted"/>
<evidence type="ECO:0000313" key="6">
    <source>
        <dbReference type="Proteomes" id="UP000262901"/>
    </source>
</evidence>
<dbReference type="EMBL" id="QVQY01000021">
    <property type="protein sequence ID" value="RFU50625.1"/>
    <property type="molecule type" value="Genomic_DNA"/>
</dbReference>
<dbReference type="RefSeq" id="WP_116878602.1">
    <property type="nucleotide sequence ID" value="NZ_CP031733.1"/>
</dbReference>
<accession>A0A346N9C8</accession>
<feature type="transmembrane region" description="Helical" evidence="1">
    <location>
        <begin position="95"/>
        <end position="123"/>
    </location>
</feature>
<reference evidence="5" key="3">
    <citation type="submission" date="2018-08" db="EMBL/GenBank/DDBJ databases">
        <title>Streptococcus chenjunshii sp. nov., isolated from stools sample of the Tibetan antelope in the Qinghai-Tibet plateau, China.</title>
        <authorList>
            <person name="Tian Z."/>
        </authorList>
    </citation>
    <scope>NUCLEOTIDE SEQUENCE [LARGE SCALE GENOMIC DNA]</scope>
    <source>
        <strain evidence="5">Z15</strain>
    </source>
</reference>
<dbReference type="Proteomes" id="UP000264056">
    <property type="component" value="Unassembled WGS sequence"/>
</dbReference>
<sequence length="153" mass="17679">MLLKLKIINRFKEKPTESAFKKRIFKLSLSLLSLGLLGIIFIRQSNLSNSFARGMTVGIVVTSFILGLYFQWVFHHPKQLHQMYIDLIDERNKKITSITAQLTLTLLILTIFILLMLSTFAGIKLTYDLLLILLTYLLTYGFAFLHWLIGKII</sequence>
<reference evidence="2" key="4">
    <citation type="journal article" date="2019" name="Int. J. Syst. Evol. Microbiol.">
        <title>Streptococcus chenjunshii sp. nov. isolated from feces of Tibetan antelopes.</title>
        <authorList>
            <person name="Tian Z."/>
            <person name="Lu S."/>
            <person name="Jin D."/>
            <person name="Yang J."/>
            <person name="Pu J."/>
            <person name="Lai X.H."/>
            <person name="Bai X.N."/>
            <person name="Wu X.M."/>
            <person name="Li J."/>
            <person name="Wang S."/>
            <person name="Xu J."/>
        </authorList>
    </citation>
    <scope>NUCLEOTIDE SEQUENCE</scope>
    <source>
        <strain evidence="2">Z15</strain>
    </source>
</reference>
<feature type="transmembrane region" description="Helical" evidence="1">
    <location>
        <begin position="54"/>
        <end position="74"/>
    </location>
</feature>
<dbReference type="KEGG" id="schj:DDV21_000220"/>
<accession>A0A372KKC3</accession>
<feature type="transmembrane region" description="Helical" evidence="1">
    <location>
        <begin position="129"/>
        <end position="149"/>
    </location>
</feature>
<dbReference type="GO" id="GO:0006508">
    <property type="term" value="P:proteolysis"/>
    <property type="evidence" value="ECO:0007669"/>
    <property type="project" value="UniProtKB-KW"/>
</dbReference>
<evidence type="ECO:0000313" key="5">
    <source>
        <dbReference type="Proteomes" id="UP000246115"/>
    </source>
</evidence>
<evidence type="ECO:0000313" key="4">
    <source>
        <dbReference type="EMBL" id="RFU52762.1"/>
    </source>
</evidence>
<keyword evidence="4" id="KW-0645">Protease</keyword>
<reference evidence="4 6" key="2">
    <citation type="submission" date="2018-08" db="EMBL/GenBank/DDBJ databases">
        <title>Draft genome of Streptococcus sp. nov. Z1.</title>
        <authorList>
            <person name="Tian Z."/>
        </authorList>
    </citation>
    <scope>NUCLEOTIDE SEQUENCE [LARGE SCALE GENOMIC DNA]</scope>
    <source>
        <strain evidence="4">Z1</strain>
        <strain evidence="6">Z1(2018)</strain>
    </source>
</reference>
<dbReference type="EMBL" id="CP031733">
    <property type="protein sequence ID" value="AXQ77623.1"/>
    <property type="molecule type" value="Genomic_DNA"/>
</dbReference>
<keyword evidence="4" id="KW-0378">Hydrolase</keyword>
<name>A0A372KKC3_9STRE</name>
<feature type="transmembrane region" description="Helical" evidence="1">
    <location>
        <begin position="24"/>
        <end position="42"/>
    </location>
</feature>
<organism evidence="4 6">
    <name type="scientific">Streptococcus chenjunshii</name>
    <dbReference type="NCBI Taxonomy" id="2173853"/>
    <lineage>
        <taxon>Bacteria</taxon>
        <taxon>Bacillati</taxon>
        <taxon>Bacillota</taxon>
        <taxon>Bacilli</taxon>
        <taxon>Lactobacillales</taxon>
        <taxon>Streptococcaceae</taxon>
        <taxon>Streptococcus</taxon>
    </lineage>
</organism>
<dbReference type="Proteomes" id="UP000262901">
    <property type="component" value="Unassembled WGS sequence"/>
</dbReference>
<dbReference type="OrthoDB" id="2237156at2"/>
<keyword evidence="1" id="KW-0472">Membrane</keyword>
<reference evidence="3 7" key="1">
    <citation type="submission" date="2018-08" db="EMBL/GenBank/DDBJ databases">
        <title>Draft genome of Streptococcus sp .nov. Z2.</title>
        <authorList>
            <person name="Tian Z."/>
        </authorList>
    </citation>
    <scope>NUCLEOTIDE SEQUENCE [LARGE SCALE GENOMIC DNA]</scope>
    <source>
        <strain evidence="3 7">Z2</strain>
    </source>
</reference>
<evidence type="ECO:0000313" key="3">
    <source>
        <dbReference type="EMBL" id="RFU50625.1"/>
    </source>
</evidence>
<keyword evidence="1" id="KW-1133">Transmembrane helix</keyword>
<evidence type="ECO:0000313" key="7">
    <source>
        <dbReference type="Proteomes" id="UP000264056"/>
    </source>
</evidence>
<dbReference type="GO" id="GO:0008233">
    <property type="term" value="F:peptidase activity"/>
    <property type="evidence" value="ECO:0007669"/>
    <property type="project" value="UniProtKB-KW"/>
</dbReference>
<evidence type="ECO:0000313" key="2">
    <source>
        <dbReference type="EMBL" id="AXQ77623.1"/>
    </source>
</evidence>
<dbReference type="Proteomes" id="UP000246115">
    <property type="component" value="Chromosome"/>
</dbReference>
<dbReference type="AlphaFoldDB" id="A0A372KKC3"/>
<keyword evidence="1" id="KW-0812">Transmembrane</keyword>
<dbReference type="EMBL" id="QVQZ01000020">
    <property type="protein sequence ID" value="RFU52762.1"/>
    <property type="molecule type" value="Genomic_DNA"/>
</dbReference>
<gene>
    <name evidence="2" type="ORF">DDV21_000220</name>
    <name evidence="3" type="ORF">DDV22_07830</name>
    <name evidence="4" type="ORF">DDV23_08125</name>
</gene>